<dbReference type="SUPFAM" id="SSF53335">
    <property type="entry name" value="S-adenosyl-L-methionine-dependent methyltransferases"/>
    <property type="match status" value="1"/>
</dbReference>
<feature type="transmembrane region" description="Helical" evidence="1">
    <location>
        <begin position="653"/>
        <end position="674"/>
    </location>
</feature>
<keyword evidence="3" id="KW-1185">Reference proteome</keyword>
<evidence type="ECO:0000256" key="1">
    <source>
        <dbReference type="SAM" id="Phobius"/>
    </source>
</evidence>
<reference evidence="2 3" key="1">
    <citation type="submission" date="2016-04" db="EMBL/GenBank/DDBJ databases">
        <title>Chloroflexus islandicus sp. nov., a thermophilic filamentous anoxygenic phototrophic bacterium from geyser Strokkur (Iceland).</title>
        <authorList>
            <person name="Gaisin V.A."/>
            <person name="Kalashnikov A.M."/>
            <person name="Sukhacheva M.V."/>
            <person name="Grouzdev D.S."/>
            <person name="Ivanov T.M."/>
            <person name="Kuznetsov B."/>
            <person name="Gorlenko V.M."/>
        </authorList>
    </citation>
    <scope>NUCLEOTIDE SEQUENCE [LARGE SCALE GENOMIC DNA]</scope>
    <source>
        <strain evidence="3">isl-2</strain>
    </source>
</reference>
<organism evidence="2 3">
    <name type="scientific">Chloroflexus islandicus</name>
    <dbReference type="NCBI Taxonomy" id="1707952"/>
    <lineage>
        <taxon>Bacteria</taxon>
        <taxon>Bacillati</taxon>
        <taxon>Chloroflexota</taxon>
        <taxon>Chloroflexia</taxon>
        <taxon>Chloroflexales</taxon>
        <taxon>Chloroflexineae</taxon>
        <taxon>Chloroflexaceae</taxon>
        <taxon>Chloroflexus</taxon>
    </lineage>
</organism>
<keyword evidence="1" id="KW-0472">Membrane</keyword>
<feature type="transmembrane region" description="Helical" evidence="1">
    <location>
        <begin position="41"/>
        <end position="62"/>
    </location>
</feature>
<name>A0A178MIM5_9CHLR</name>
<evidence type="ECO:0000313" key="2">
    <source>
        <dbReference type="EMBL" id="OAN48572.1"/>
    </source>
</evidence>
<feature type="transmembrane region" description="Helical" evidence="1">
    <location>
        <begin position="145"/>
        <end position="164"/>
    </location>
</feature>
<gene>
    <name evidence="2" type="ORF">A6A03_07295</name>
</gene>
<evidence type="ECO:0000313" key="3">
    <source>
        <dbReference type="Proteomes" id="UP000078287"/>
    </source>
</evidence>
<accession>A0A178MIM5</accession>
<feature type="transmembrane region" description="Helical" evidence="1">
    <location>
        <begin position="74"/>
        <end position="97"/>
    </location>
</feature>
<evidence type="ECO:0008006" key="4">
    <source>
        <dbReference type="Google" id="ProtNLM"/>
    </source>
</evidence>
<dbReference type="Gene3D" id="3.40.50.150">
    <property type="entry name" value="Vaccinia Virus protein VP39"/>
    <property type="match status" value="1"/>
</dbReference>
<protein>
    <recommendedName>
        <fullName evidence="4">Spermidine synthase</fullName>
    </recommendedName>
</protein>
<dbReference type="Proteomes" id="UP000078287">
    <property type="component" value="Unassembled WGS sequence"/>
</dbReference>
<dbReference type="AlphaFoldDB" id="A0A178MIM5"/>
<dbReference type="OrthoDB" id="127145at2"/>
<dbReference type="InterPro" id="IPR029063">
    <property type="entry name" value="SAM-dependent_MTases_sf"/>
</dbReference>
<feature type="transmembrane region" description="Helical" evidence="1">
    <location>
        <begin position="750"/>
        <end position="775"/>
    </location>
</feature>
<feature type="transmembrane region" description="Helical" evidence="1">
    <location>
        <begin position="620"/>
        <end position="641"/>
    </location>
</feature>
<feature type="transmembrane region" description="Helical" evidence="1">
    <location>
        <begin position="586"/>
        <end position="608"/>
    </location>
</feature>
<feature type="transmembrane region" description="Helical" evidence="1">
    <location>
        <begin position="12"/>
        <end position="29"/>
    </location>
</feature>
<keyword evidence="1" id="KW-0812">Transmembrane</keyword>
<feature type="transmembrane region" description="Helical" evidence="1">
    <location>
        <begin position="718"/>
        <end position="738"/>
    </location>
</feature>
<feature type="transmembrane region" description="Helical" evidence="1">
    <location>
        <begin position="170"/>
        <end position="189"/>
    </location>
</feature>
<feature type="transmembrane region" description="Helical" evidence="1">
    <location>
        <begin position="686"/>
        <end position="712"/>
    </location>
</feature>
<feature type="transmembrane region" description="Helical" evidence="1">
    <location>
        <begin position="196"/>
        <end position="214"/>
    </location>
</feature>
<feature type="transmembrane region" description="Helical" evidence="1">
    <location>
        <begin position="109"/>
        <end position="133"/>
    </location>
</feature>
<proteinExistence type="predicted"/>
<comment type="caution">
    <text evidence="2">The sequence shown here is derived from an EMBL/GenBank/DDBJ whole genome shotgun (WGS) entry which is preliminary data.</text>
</comment>
<dbReference type="STRING" id="1707952.A6A03_07295"/>
<dbReference type="RefSeq" id="WP_066782725.1">
    <property type="nucleotide sequence ID" value="NZ_LWQS01000030.1"/>
</dbReference>
<keyword evidence="1" id="KW-1133">Transmembrane helix</keyword>
<sequence>MTFPPLQSIGKYLGLTLLSGSILALQITFTRIFSLMIWHHFTYMVIGIALLGGGAAGTFLAVRRWGPDKLQQRLGTLALLFSLASLSNLIAITTIAIDPLRAAQLGWAIIGLGIYFLCLFSTFFTGGLVIAAIFGRWAGAAHRLYFADMLGAGIATMTVLFVIQTIGGPAVIALIGLIGAVAAVLLGYEAKPRQRWLLPAIIGAEALVLVALIARPPILAVPGSKELGWAMQAQGTGPEFTRWDPVGRVDVMPEITVTEPMIVGAVSSSYPLENRPELPLKLVTIDGTSMTGMYRFDGSDADLERFRFLDHAVISAAYQLGNERPRTLLIGVGGGLDILLARLYRAEQITAIELNPTIVSLLQDRYADYTGRLADHPSTELIVAEGRSFLSRTTQQYDIIQGIGLDNLAALSGGAYVLAESYLYTVDSLEQALRALTPNGIFSWTRDVNNPPREMLRLTGLAAEALRRMGVKDPAAHIAIIANESGVNATLLVSRSPFQPEQIERLRAWGAANNFSMLHDPLVQLDTPFAGYLHAADPRAFERAYPFQIFPVTDDNPFFYNYFRWENLHFDRSYEGRLNRFPIGNLILLTMAIFALGAAVAFIVLPLARYQRDGLRMPGAIATLAYFSLLGAAYMFIQIVLIQRFTLFIGYPIHATTTTIASMLAFAALGSLLGSKRIKTANGLRLALIGIAVLTAIYIVALPPIFAAWMHWPDLARIVASIFIIAPLATMLGIPFPAGLRQLNARAPGLVVWAWGMNGVFSVLGSVLVIVVSMASNFTTAMLSGAAGYALAAMVGGALWKVAVRDPATVSAPANAAADAPVKPVAR</sequence>
<feature type="transmembrane region" description="Helical" evidence="1">
    <location>
        <begin position="781"/>
        <end position="800"/>
    </location>
</feature>
<dbReference type="EMBL" id="LWQS01000030">
    <property type="protein sequence ID" value="OAN48572.1"/>
    <property type="molecule type" value="Genomic_DNA"/>
</dbReference>